<name>A0A7R8X1R2_9CRUS</name>
<keyword evidence="6" id="KW-0963">Cytoplasm</keyword>
<evidence type="ECO:0000256" key="2">
    <source>
        <dbReference type="ARBA" id="ARBA00004394"/>
    </source>
</evidence>
<dbReference type="PANTHER" id="PTHR11099">
    <property type="entry name" value="VACUOLAR SORTING PROTEIN 35"/>
    <property type="match status" value="1"/>
</dbReference>
<organism evidence="11">
    <name type="scientific">Darwinula stevensoni</name>
    <dbReference type="NCBI Taxonomy" id="69355"/>
    <lineage>
        <taxon>Eukaryota</taxon>
        <taxon>Metazoa</taxon>
        <taxon>Ecdysozoa</taxon>
        <taxon>Arthropoda</taxon>
        <taxon>Crustacea</taxon>
        <taxon>Oligostraca</taxon>
        <taxon>Ostracoda</taxon>
        <taxon>Podocopa</taxon>
        <taxon>Podocopida</taxon>
        <taxon>Darwinulocopina</taxon>
        <taxon>Darwinuloidea</taxon>
        <taxon>Darwinulidae</taxon>
        <taxon>Darwinula</taxon>
    </lineage>
</organism>
<protein>
    <recommendedName>
        <fullName evidence="10">Vacuolar protein sorting-associated protein 35</fullName>
    </recommendedName>
</protein>
<evidence type="ECO:0000256" key="7">
    <source>
        <dbReference type="ARBA" id="ARBA00022927"/>
    </source>
</evidence>
<keyword evidence="9" id="KW-0472">Membrane</keyword>
<evidence type="ECO:0000256" key="5">
    <source>
        <dbReference type="ARBA" id="ARBA00022448"/>
    </source>
</evidence>
<dbReference type="Gene3D" id="1.25.40.660">
    <property type="entry name" value="Vacuolar protein sorting-associated protein 35, helical subcomplex Vps35-C"/>
    <property type="match status" value="1"/>
</dbReference>
<dbReference type="GO" id="GO:0005829">
    <property type="term" value="C:cytosol"/>
    <property type="evidence" value="ECO:0007669"/>
    <property type="project" value="GOC"/>
</dbReference>
<dbReference type="EMBL" id="CAJPEV010000106">
    <property type="protein sequence ID" value="CAG0880651.1"/>
    <property type="molecule type" value="Genomic_DNA"/>
</dbReference>
<proteinExistence type="inferred from homology"/>
<dbReference type="InterPro" id="IPR005378">
    <property type="entry name" value="Vps35"/>
</dbReference>
<dbReference type="PIRSF" id="PIRSF009375">
    <property type="entry name" value="Retromer_Vps35"/>
    <property type="match status" value="1"/>
</dbReference>
<dbReference type="FunFam" id="1.25.40.660:FF:000003">
    <property type="entry name" value="Vacuolar protein sorting-associated protein 35"/>
    <property type="match status" value="1"/>
</dbReference>
<dbReference type="GO" id="GO:0042147">
    <property type="term" value="P:retrograde transport, endosome to Golgi"/>
    <property type="evidence" value="ECO:0007669"/>
    <property type="project" value="InterPro"/>
</dbReference>
<evidence type="ECO:0000256" key="4">
    <source>
        <dbReference type="ARBA" id="ARBA00006536"/>
    </source>
</evidence>
<keyword evidence="5 10" id="KW-0813">Transport</keyword>
<comment type="subcellular location">
    <subcellularLocation>
        <location evidence="3">Cytoplasm</location>
    </subcellularLocation>
    <subcellularLocation>
        <location evidence="2">Golgi apparatus membrane</location>
    </subcellularLocation>
    <subcellularLocation>
        <location evidence="1">Membrane</location>
        <topology evidence="1">Peripheral membrane protein</topology>
    </subcellularLocation>
</comment>
<dbReference type="GO" id="GO:0030906">
    <property type="term" value="C:retromer, cargo-selective complex"/>
    <property type="evidence" value="ECO:0007669"/>
    <property type="project" value="InterPro"/>
</dbReference>
<dbReference type="GO" id="GO:0006886">
    <property type="term" value="P:intracellular protein transport"/>
    <property type="evidence" value="ECO:0007669"/>
    <property type="project" value="TreeGrafter"/>
</dbReference>
<comment type="similarity">
    <text evidence="4 10">Belongs to the VPS35 family.</text>
</comment>
<sequence length="779" mass="88816">MPSITAPQMEYDDQEKLLNEALGVVKAQAFQMKRCLDNGKLMDGLKHASNMLGELRTSMLSPKCYYELCILIFDVILHDRADWYLLITVGLVYIKTNQQSRRDILRDLVEMCRGVQHPLRGLFLRNYLLQVTRNVLPDVDDTSGLSTPPHEQATLHPSPVQDSLDFILLNFAEMNKLWVRMQHQGHTREKEKREKERLELKILVGTNLSVLSQLEGVTLDRFKTVVLPAILEQVVSCKDAIAQEYLMECIIQVFPDEFHLQTLHGFLKACAELHLNVNVKNIIISLLDRLALFAKKEDGGGIPSGIHLFDIFSEQVAMIIKSRPDMPLEDIVSLQISLLNMAHKCYPSQSDYVDRILQSMNDVLEKLNVTRVDHSKPVGKELTRFLKIPLDNYNDILTVLKLDHFKPLVEVFDYTGRKNMSCYIVNNVLDNETQIQTTDQVEALLSVINTLVKDQTDQPPGEPDPEDFTEEQCLVGRLIHLFKADSPDGQYTLLSTAKKHFGLGGTKRIKFTVPSMAFKCYQLAFWYKQIQNQEEKWEVKCERVFQQSLGIIRGLVKADYAELPMRLLLQGALASDQLGFEKRETVAYEFISEAISLYEEEISESKAQLTAITLIIGTLEKMSCFSEENHGTLRKQCALAATKLLKKPDQSRAVGTCSHLFWSACTAEKAAALHDGKSVNDCLKKAIRTANNCMDKSVQVQLYVETLSLFVYFFERNNDQVTVQQLNQLMSKIREELPQLEPGDETDQIHRHFNNTIDHLRHKMEHPASGTRSMEGLEL</sequence>
<accession>A0A7R8X1R2</accession>
<keyword evidence="7 10" id="KW-0653">Protein transport</keyword>
<evidence type="ECO:0000256" key="8">
    <source>
        <dbReference type="ARBA" id="ARBA00023034"/>
    </source>
</evidence>
<dbReference type="Proteomes" id="UP000677054">
    <property type="component" value="Unassembled WGS sequence"/>
</dbReference>
<comment type="function">
    <text evidence="10">Plays a role in vesicular protein sorting.</text>
</comment>
<keyword evidence="12" id="KW-1185">Reference proteome</keyword>
<evidence type="ECO:0000313" key="12">
    <source>
        <dbReference type="Proteomes" id="UP000677054"/>
    </source>
</evidence>
<dbReference type="Pfam" id="PF03635">
    <property type="entry name" value="Vps35"/>
    <property type="match status" value="2"/>
</dbReference>
<evidence type="ECO:0000313" key="11">
    <source>
        <dbReference type="EMBL" id="CAD7241174.1"/>
    </source>
</evidence>
<evidence type="ECO:0000256" key="9">
    <source>
        <dbReference type="ARBA" id="ARBA00023136"/>
    </source>
</evidence>
<dbReference type="InterPro" id="IPR042491">
    <property type="entry name" value="Vps35_C"/>
</dbReference>
<dbReference type="OrthoDB" id="10258141at2759"/>
<gene>
    <name evidence="11" type="ORF">DSTB1V02_LOCUS1174</name>
</gene>
<dbReference type="PANTHER" id="PTHR11099:SF0">
    <property type="entry name" value="VACUOLAR PROTEIN SORTING-ASSOCIATED PROTEIN 35"/>
    <property type="match status" value="1"/>
</dbReference>
<dbReference type="AlphaFoldDB" id="A0A7R8X1R2"/>
<evidence type="ECO:0000256" key="6">
    <source>
        <dbReference type="ARBA" id="ARBA00022490"/>
    </source>
</evidence>
<keyword evidence="8" id="KW-0333">Golgi apparatus</keyword>
<dbReference type="EMBL" id="LR899623">
    <property type="protein sequence ID" value="CAD7241174.1"/>
    <property type="molecule type" value="Genomic_DNA"/>
</dbReference>
<reference evidence="11" key="1">
    <citation type="submission" date="2020-11" db="EMBL/GenBank/DDBJ databases">
        <authorList>
            <person name="Tran Van P."/>
        </authorList>
    </citation>
    <scope>NUCLEOTIDE SEQUENCE</scope>
</reference>
<evidence type="ECO:0000256" key="1">
    <source>
        <dbReference type="ARBA" id="ARBA00004170"/>
    </source>
</evidence>
<dbReference type="GO" id="GO:0000139">
    <property type="term" value="C:Golgi membrane"/>
    <property type="evidence" value="ECO:0007669"/>
    <property type="project" value="UniProtKB-SubCell"/>
</dbReference>
<dbReference type="GO" id="GO:0005770">
    <property type="term" value="C:late endosome"/>
    <property type="evidence" value="ECO:0007669"/>
    <property type="project" value="TreeGrafter"/>
</dbReference>
<evidence type="ECO:0000256" key="3">
    <source>
        <dbReference type="ARBA" id="ARBA00004496"/>
    </source>
</evidence>
<evidence type="ECO:0000256" key="10">
    <source>
        <dbReference type="PIRNR" id="PIRNR009375"/>
    </source>
</evidence>